<keyword evidence="9" id="KW-0732">Signal</keyword>
<keyword evidence="5" id="KW-0560">Oxidoreductase</keyword>
<dbReference type="InterPro" id="IPR011008">
    <property type="entry name" value="Dimeric_a/b-barrel"/>
</dbReference>
<dbReference type="PROSITE" id="PS51404">
    <property type="entry name" value="DYP_PEROXIDASE"/>
    <property type="match status" value="1"/>
</dbReference>
<reference evidence="11 12" key="1">
    <citation type="submission" date="2024-05" db="EMBL/GenBank/DDBJ databases">
        <title>A draft genome resource for the thread blight pathogen Marasmius tenuissimus strain MS-2.</title>
        <authorList>
            <person name="Yulfo-Soto G.E."/>
            <person name="Baruah I.K."/>
            <person name="Amoako-Attah I."/>
            <person name="Bukari Y."/>
            <person name="Meinhardt L.W."/>
            <person name="Bailey B.A."/>
            <person name="Cohen S.P."/>
        </authorList>
    </citation>
    <scope>NUCLEOTIDE SEQUENCE [LARGE SCALE GENOMIC DNA]</scope>
    <source>
        <strain evidence="11 12">MS-2</strain>
    </source>
</reference>
<dbReference type="Pfam" id="PF21105">
    <property type="entry name" value="DyP_N"/>
    <property type="match status" value="1"/>
</dbReference>
<feature type="domain" description="DyP dimeric alpha+beta barrel" evidence="10">
    <location>
        <begin position="64"/>
        <end position="211"/>
    </location>
</feature>
<evidence type="ECO:0000256" key="3">
    <source>
        <dbReference type="ARBA" id="ARBA00022617"/>
    </source>
</evidence>
<comment type="caution">
    <text evidence="11">The sequence shown here is derived from an EMBL/GenBank/DDBJ whole genome shotgun (WGS) entry which is preliminary data.</text>
</comment>
<dbReference type="SUPFAM" id="SSF54909">
    <property type="entry name" value="Dimeric alpha+beta barrel"/>
    <property type="match status" value="1"/>
</dbReference>
<feature type="region of interest" description="Disordered" evidence="8">
    <location>
        <begin position="373"/>
        <end position="393"/>
    </location>
</feature>
<evidence type="ECO:0000313" key="12">
    <source>
        <dbReference type="Proteomes" id="UP001437256"/>
    </source>
</evidence>
<dbReference type="EMBL" id="JBBXMP010000135">
    <property type="protein sequence ID" value="KAL0061426.1"/>
    <property type="molecule type" value="Genomic_DNA"/>
</dbReference>
<keyword evidence="6" id="KW-0408">Iron</keyword>
<dbReference type="GO" id="GO:0004601">
    <property type="term" value="F:peroxidase activity"/>
    <property type="evidence" value="ECO:0007669"/>
    <property type="project" value="UniProtKB-KW"/>
</dbReference>
<keyword evidence="4" id="KW-0479">Metal-binding</keyword>
<keyword evidence="12" id="KW-1185">Reference proteome</keyword>
<accession>A0ABR2ZK84</accession>
<gene>
    <name evidence="11" type="primary">DyP1_12</name>
    <name evidence="11" type="ORF">AAF712_011720</name>
</gene>
<evidence type="ECO:0000313" key="11">
    <source>
        <dbReference type="EMBL" id="KAL0061426.1"/>
    </source>
</evidence>
<comment type="cofactor">
    <cofactor evidence="1">
        <name>heme b</name>
        <dbReference type="ChEBI" id="CHEBI:60344"/>
    </cofactor>
</comment>
<sequence length="415" mass="45725">MRLSALVSLAVTLVCASDAVNASVLNARKAASEGVIVNLNNQLPLPHPRESKIGARDISLDINNIQGLTMVGMRFMMETFLFFNITDPKEFQHRLKGDFFPHITSAGQLADPENSPGVAVNIAFSGMGMHTLGVHDYLGDPNFKAGQAADAVRLGDAGTMYWHEPYKQGIHGILQVASGNMDSLNTEIEAIKGVFGGAFQEVYRLHGHARPGAGKGHEHFGWVDGITQPAVEGWDTEKTITPGQKVVKPGIILLGEEGDPTPRPDWAKSGSFLCWRQLEQFVPEFHKYLNDTAPDVSGLTRDEAIHLFGSRMNGRWKSGAPIDLSPLFEDEALGADPMRRNNFTYDHPELPDFDMTKNQTFCPFSAHILRSRPRGHFKPEHPTSHMMRGGLPYGPEGKDTFLEISRTMIEVDATQ</sequence>
<dbReference type="PANTHER" id="PTHR30521">
    <property type="entry name" value="DEFERROCHELATASE/PEROXIDASE"/>
    <property type="match status" value="1"/>
</dbReference>
<evidence type="ECO:0000256" key="5">
    <source>
        <dbReference type="ARBA" id="ARBA00023002"/>
    </source>
</evidence>
<organism evidence="11 12">
    <name type="scientific">Marasmius tenuissimus</name>
    <dbReference type="NCBI Taxonomy" id="585030"/>
    <lineage>
        <taxon>Eukaryota</taxon>
        <taxon>Fungi</taxon>
        <taxon>Dikarya</taxon>
        <taxon>Basidiomycota</taxon>
        <taxon>Agaricomycotina</taxon>
        <taxon>Agaricomycetes</taxon>
        <taxon>Agaricomycetidae</taxon>
        <taxon>Agaricales</taxon>
        <taxon>Marasmiineae</taxon>
        <taxon>Marasmiaceae</taxon>
        <taxon>Marasmius</taxon>
    </lineage>
</organism>
<evidence type="ECO:0000256" key="9">
    <source>
        <dbReference type="SAM" id="SignalP"/>
    </source>
</evidence>
<dbReference type="NCBIfam" id="TIGR01413">
    <property type="entry name" value="Dyp_perox_fam"/>
    <property type="match status" value="1"/>
</dbReference>
<dbReference type="PANTHER" id="PTHR30521:SF4">
    <property type="entry name" value="DEFERROCHELATASE"/>
    <property type="match status" value="1"/>
</dbReference>
<keyword evidence="2 11" id="KW-0575">Peroxidase</keyword>
<comment type="similarity">
    <text evidence="7">Belongs to the DyP-type peroxidase family.</text>
</comment>
<dbReference type="Proteomes" id="UP001437256">
    <property type="component" value="Unassembled WGS sequence"/>
</dbReference>
<evidence type="ECO:0000256" key="8">
    <source>
        <dbReference type="SAM" id="MobiDB-lite"/>
    </source>
</evidence>
<evidence type="ECO:0000256" key="4">
    <source>
        <dbReference type="ARBA" id="ARBA00022723"/>
    </source>
</evidence>
<protein>
    <submittedName>
        <fullName evidence="11">Dye-decolorizing heme-containing peroxidase</fullName>
    </submittedName>
</protein>
<keyword evidence="3" id="KW-0349">Heme</keyword>
<feature type="signal peptide" evidence="9">
    <location>
        <begin position="1"/>
        <end position="22"/>
    </location>
</feature>
<feature type="chain" id="PRO_5045087657" evidence="9">
    <location>
        <begin position="23"/>
        <end position="415"/>
    </location>
</feature>
<evidence type="ECO:0000259" key="10">
    <source>
        <dbReference type="Pfam" id="PF21105"/>
    </source>
</evidence>
<dbReference type="InterPro" id="IPR049509">
    <property type="entry name" value="DyP_N"/>
</dbReference>
<evidence type="ECO:0000256" key="2">
    <source>
        <dbReference type="ARBA" id="ARBA00022559"/>
    </source>
</evidence>
<evidence type="ECO:0000256" key="1">
    <source>
        <dbReference type="ARBA" id="ARBA00001970"/>
    </source>
</evidence>
<proteinExistence type="inferred from homology"/>
<dbReference type="InterPro" id="IPR006314">
    <property type="entry name" value="Dyp_peroxidase"/>
</dbReference>
<evidence type="ECO:0000256" key="7">
    <source>
        <dbReference type="ARBA" id="ARBA00025737"/>
    </source>
</evidence>
<name>A0ABR2ZK84_9AGAR</name>
<evidence type="ECO:0000256" key="6">
    <source>
        <dbReference type="ARBA" id="ARBA00023004"/>
    </source>
</evidence>